<organismHost>
    <name type="scientific">Pieris brassicae</name>
    <name type="common">White butterfly</name>
    <name type="synonym">Large white butterfly</name>
    <dbReference type="NCBI Taxonomy" id="7116"/>
</organismHost>
<dbReference type="InterPro" id="IPR027417">
    <property type="entry name" value="P-loop_NTPase"/>
</dbReference>
<keyword evidence="2" id="KW-0067">ATP-binding</keyword>
<dbReference type="SUPFAM" id="SSF52540">
    <property type="entry name" value="P-loop containing nucleoside triphosphate hydrolases"/>
    <property type="match status" value="1"/>
</dbReference>
<dbReference type="Pfam" id="PF05970">
    <property type="entry name" value="PIF1"/>
    <property type="match status" value="1"/>
</dbReference>
<evidence type="ECO:0000259" key="1">
    <source>
        <dbReference type="Pfam" id="PF05970"/>
    </source>
</evidence>
<dbReference type="GO" id="GO:0000723">
    <property type="term" value="P:telomere maintenance"/>
    <property type="evidence" value="ECO:0007669"/>
    <property type="project" value="InterPro"/>
</dbReference>
<sequence>MNITDKRVGLPDYIIIDEISMIPEKMLDGIDLRMRQNSRNFELPFGGVNVVAFGDLYQLPPVNNRINHTLPPYESDVWNLFKLYELTEHMRHTEPEYIKNLNLLRVGDLRCLNYFDSLVSNRIPTVEEKVAFTSLVSTHKEADNINLQCYTYIADREQEIVHTCETKLLPWSHKITVYNADQERLIFKPNIKICPNTRIMVTHTTQHFCNGDMGVIEYITELGLYIRREHDNSLQLLAPIQLYFNTKSKGIVKLVNGLPISYGWAITVHKAQGMTVKNLTVYPACLFAPGQAYVALSRSTHSDGLNLVSAIPKKSISNMNFITEVYKAMEKFNV</sequence>
<dbReference type="PANTHER" id="PTHR47642:SF6">
    <property type="entry name" value="ATP-DEPENDENT DNA HELICASE"/>
    <property type="match status" value="1"/>
</dbReference>
<dbReference type="GO" id="GO:0006281">
    <property type="term" value="P:DNA repair"/>
    <property type="evidence" value="ECO:0007669"/>
    <property type="project" value="InterPro"/>
</dbReference>
<keyword evidence="2" id="KW-0347">Helicase</keyword>
<dbReference type="PANTHER" id="PTHR47642">
    <property type="entry name" value="ATP-DEPENDENT DNA HELICASE"/>
    <property type="match status" value="1"/>
</dbReference>
<protein>
    <submittedName>
        <fullName evidence="2">Helicase-2</fullName>
    </submittedName>
</protein>
<organism evidence="2">
    <name type="scientific">Pieris brassicae granulosis virus</name>
    <name type="common">PbGV</name>
    <name type="synonym">Pieris brassicae granulovirus</name>
    <dbReference type="NCBI Taxonomy" id="10465"/>
    <lineage>
        <taxon>Viruses</taxon>
        <taxon>Viruses incertae sedis</taxon>
        <taxon>Naldaviricetes</taxon>
        <taxon>Lefavirales</taxon>
        <taxon>Baculoviridae</taxon>
        <taxon>Betabaculovirus</taxon>
        <taxon>Betabaculovirus arrapae</taxon>
    </lineage>
</organism>
<accession>A0A7G9U8Q8</accession>
<dbReference type="InterPro" id="IPR010285">
    <property type="entry name" value="DNA_helicase_pif1-like_DEAD"/>
</dbReference>
<dbReference type="CDD" id="cd18809">
    <property type="entry name" value="SF1_C_RecD"/>
    <property type="match status" value="1"/>
</dbReference>
<proteinExistence type="predicted"/>
<evidence type="ECO:0000313" key="2">
    <source>
        <dbReference type="EMBL" id="QNN89489.1"/>
    </source>
</evidence>
<dbReference type="GO" id="GO:0003678">
    <property type="term" value="F:DNA helicase activity"/>
    <property type="evidence" value="ECO:0007669"/>
    <property type="project" value="InterPro"/>
</dbReference>
<feature type="domain" description="DNA helicase Pif1-like DEAD-box helicase" evidence="1">
    <location>
        <begin position="13"/>
        <end position="95"/>
    </location>
</feature>
<name>A0A7G9U8Q8_GVPB</name>
<dbReference type="InterPro" id="IPR051055">
    <property type="entry name" value="PIF1_helicase"/>
</dbReference>
<keyword evidence="2" id="KW-0378">Hydrolase</keyword>
<dbReference type="Gene3D" id="3.40.50.300">
    <property type="entry name" value="P-loop containing nucleotide triphosphate hydrolases"/>
    <property type="match status" value="1"/>
</dbReference>
<dbReference type="EMBL" id="MN750572">
    <property type="protein sequence ID" value="QNN89489.1"/>
    <property type="molecule type" value="Genomic_DNA"/>
</dbReference>
<keyword evidence="2" id="KW-0547">Nucleotide-binding</keyword>
<reference evidence="2" key="1">
    <citation type="submission" date="2019-11" db="EMBL/GenBank/DDBJ databases">
        <title>Studies on the baculoviruses infecting the caterpillars, Spilarctia obliqua Walker (Erebidae) and Pieris brassicae Linn. (Pieridae) (Insecta: Lepidoptera).</title>
        <authorList>
            <person name="Paul S."/>
            <person name="Arumugaperumal A."/>
            <person name="Sathiya Balasingh Thangapandi E.J.J."/>
            <person name="Sarjubala Devi H."/>
            <person name="Johnson T."/>
            <person name="Maisnam S."/>
            <person name="Krishnavel S."/>
            <person name="Soman Syamala S."/>
            <person name="Ramamoorthy S."/>
            <person name="Karthikeyan R."/>
            <person name="Subburaman C."/>
            <person name="Jeyaprakash R."/>
            <person name="Azhaguchamy M."/>
            <person name="Ramaiyer V."/>
            <person name="Sivasubramaniam S."/>
        </authorList>
    </citation>
    <scope>NUCLEOTIDE SEQUENCE</scope>
    <source>
        <strain evidence="2">Manipur</strain>
    </source>
</reference>